<feature type="compositionally biased region" description="Low complexity" evidence="1">
    <location>
        <begin position="2023"/>
        <end position="2034"/>
    </location>
</feature>
<feature type="region of interest" description="Disordered" evidence="1">
    <location>
        <begin position="1988"/>
        <end position="2036"/>
    </location>
</feature>
<feature type="region of interest" description="Disordered" evidence="1">
    <location>
        <begin position="1514"/>
        <end position="1615"/>
    </location>
</feature>
<dbReference type="Pfam" id="PF25572">
    <property type="entry name" value="TPR_ZSWIM8"/>
    <property type="match status" value="1"/>
</dbReference>
<feature type="compositionally biased region" description="Low complexity" evidence="1">
    <location>
        <begin position="1080"/>
        <end position="1111"/>
    </location>
</feature>
<feature type="compositionally biased region" description="Basic residues" evidence="1">
    <location>
        <begin position="963"/>
        <end position="972"/>
    </location>
</feature>
<feature type="compositionally biased region" description="Low complexity" evidence="1">
    <location>
        <begin position="2331"/>
        <end position="2347"/>
    </location>
</feature>
<evidence type="ECO:0000313" key="3">
    <source>
        <dbReference type="Proteomes" id="UP000050795"/>
    </source>
</evidence>
<feature type="region of interest" description="Disordered" evidence="1">
    <location>
        <begin position="1080"/>
        <end position="1114"/>
    </location>
</feature>
<feature type="compositionally biased region" description="Low complexity" evidence="1">
    <location>
        <begin position="922"/>
        <end position="944"/>
    </location>
</feature>
<protein>
    <recommendedName>
        <fullName evidence="2">ZSWIM8 TPR repeats domain-containing protein</fullName>
    </recommendedName>
</protein>
<keyword evidence="3" id="KW-1185">Reference proteome</keyword>
<organism evidence="3 4">
    <name type="scientific">Trichobilharzia regenti</name>
    <name type="common">Nasal bird schistosome</name>
    <dbReference type="NCBI Taxonomy" id="157069"/>
    <lineage>
        <taxon>Eukaryota</taxon>
        <taxon>Metazoa</taxon>
        <taxon>Spiralia</taxon>
        <taxon>Lophotrochozoa</taxon>
        <taxon>Platyhelminthes</taxon>
        <taxon>Trematoda</taxon>
        <taxon>Digenea</taxon>
        <taxon>Strigeidida</taxon>
        <taxon>Schistosomatoidea</taxon>
        <taxon>Schistosomatidae</taxon>
        <taxon>Trichobilharzia</taxon>
    </lineage>
</organism>
<feature type="region of interest" description="Disordered" evidence="1">
    <location>
        <begin position="2441"/>
        <end position="2472"/>
    </location>
</feature>
<feature type="compositionally biased region" description="Low complexity" evidence="1">
    <location>
        <begin position="199"/>
        <end position="215"/>
    </location>
</feature>
<reference evidence="3" key="1">
    <citation type="submission" date="2022-06" db="EMBL/GenBank/DDBJ databases">
        <authorList>
            <person name="Berger JAMES D."/>
            <person name="Berger JAMES D."/>
        </authorList>
    </citation>
    <scope>NUCLEOTIDE SEQUENCE [LARGE SCALE GENOMIC DNA]</scope>
</reference>
<dbReference type="Proteomes" id="UP000050795">
    <property type="component" value="Unassembled WGS sequence"/>
</dbReference>
<dbReference type="WBParaSite" id="TREG1_15190.1">
    <property type="protein sequence ID" value="TREG1_15190.1"/>
    <property type="gene ID" value="TREG1_15190"/>
</dbReference>
<feature type="compositionally biased region" description="Low complexity" evidence="1">
    <location>
        <begin position="889"/>
        <end position="907"/>
    </location>
</feature>
<evidence type="ECO:0000256" key="1">
    <source>
        <dbReference type="SAM" id="MobiDB-lite"/>
    </source>
</evidence>
<name>A0AA85JEL9_TRIRE</name>
<feature type="region of interest" description="Disordered" evidence="1">
    <location>
        <begin position="1933"/>
        <end position="1965"/>
    </location>
</feature>
<feature type="compositionally biased region" description="Basic and acidic residues" evidence="1">
    <location>
        <begin position="1527"/>
        <end position="1537"/>
    </location>
</feature>
<feature type="region of interest" description="Disordered" evidence="1">
    <location>
        <begin position="889"/>
        <end position="973"/>
    </location>
</feature>
<feature type="region of interest" description="Disordered" evidence="1">
    <location>
        <begin position="189"/>
        <end position="217"/>
    </location>
</feature>
<proteinExistence type="predicted"/>
<dbReference type="InterPro" id="IPR057945">
    <property type="entry name" value="TPR_ZSWIM8"/>
</dbReference>
<feature type="compositionally biased region" description="Polar residues" evidence="1">
    <location>
        <begin position="1545"/>
        <end position="1568"/>
    </location>
</feature>
<evidence type="ECO:0000259" key="2">
    <source>
        <dbReference type="Pfam" id="PF25572"/>
    </source>
</evidence>
<feature type="compositionally biased region" description="Gly residues" evidence="1">
    <location>
        <begin position="945"/>
        <end position="954"/>
    </location>
</feature>
<feature type="compositionally biased region" description="Low complexity" evidence="1">
    <location>
        <begin position="1933"/>
        <end position="1947"/>
    </location>
</feature>
<feature type="domain" description="ZSWIM8 TPR repeats" evidence="2">
    <location>
        <begin position="480"/>
        <end position="744"/>
    </location>
</feature>
<dbReference type="GO" id="GO:0031462">
    <property type="term" value="C:Cul2-RING ubiquitin ligase complex"/>
    <property type="evidence" value="ECO:0007669"/>
    <property type="project" value="TreeGrafter"/>
</dbReference>
<sequence length="2935" mass="326438">MSSYSSARTTNDVESDIDFSIYTPSSEFDLDFTFRGLTKPNIYEKEEDYSRKHFNSPESLLVLTAKTIALHFPFEVVESSPVTVPEELQRLIAFHSFPTDEDDIWLYSCLSSGGSYEFNQGEALWLDRAVKECVQIGFHLSATVLTSLHIAPAYVPPTSNEENGTVNPSSADYFNPYVINFYPNDGHRLQSNHDNAGGTNENVTNNTNNNNNNSTSRMRKRGFNIEPDYPAHRVSLTFDRQRITSCSCTCTFDLEERCTAVASPSNTGENNVVNSGSMENIPLSSVRNSMKPNSFAYRPMNTTESNSGMLWQFGSRNESVFANCHTNSRQMPDQPNSYLMRNNLLKNAPNQISPNSRRSWLYNQHIANQNNVHGDLMPTNGQNPTGTWCSHVVATCLMRIRQPEKVLLRAPISESLSKLSREDLQKFAQNLICHVGPRKILPAAQRILDQLLTGTNNPIKNSAGAPDPTLGGALGDAAAWCFDGGVLEEKLRVTLRRFWAPRPVLYSDIGSLSFNLPAEMENFRCILQSRRSSEPRGLWDLLSFIGNMMKRQDNNAVLLLEIVTRCILDMIEVMFWWCTVQTNPCHFPETLSVRQKQTQCGALWLCEEIVQLWRLACLNPELRPILSHANNKPLSPSPSSSSSSFGHGLFSSSNCKSYSGNSWLLQQIAHRLQAFHVFALTQADYQLNSTTSGDKNVVTMFWCNTLGGSLFPNDILPDQDSSDYIPKNVSLFSGFMPALSACRLSWSSEVPPTYGLCATEFFKFMPSFYGAHVTSDSEITDYANVILTFSRNYFDSMKHYSPIELDNYWNMDQINSQLFNNLPLPANHIEFAFSRFQAFDAHGYTEQALQWARYLALLLLYTSNEFINECEQISFEIVGRIKYQTVSQSNSVHSSNRNSNNNNNINSQMGEPSSHMHESYPNNNFQSNNQQKSTSTNSLIAGSSGAAGGSGGIPVGNSSNTRKNARNSRSKKVTTFLNNVNSNRETTEKYASSIKLHPLYNNLSIEYTAKAIRWLDQIRCVMECLSRSHDEFVSNTPSSSINGNTFNIKQTLRGLYTKPTRFETPSSINYNNLRATATAANNTDNSNNHNNDNNEAYTNSNTNGCNTNSTNDHNRQTEDRNAYFIKSFDTWKCIDIELAFRLGFCALKFPRPPCCSPLLEVELFDMEVGLLNRLCLLPIHIACPNVISSIRNEAKQVISGLTLHQKDILVPFNLVTYLFHQLVGVSSSYRNPLCPRVVNLILSLDQSTENVTQNMNSTGLLNILACPILTTGAVLNGSGLPLAMEIYNLHNDMRNNSLEIKKTDYNINVRITSDAELGLQSVISVLGVKSRVPEKLFTYFIEGQRAQEDALALYLFHIYRDDIPKLDRILARLLDRYYNPHFKSPPLWACLNLDSRELMNFQSSNVGYNSVPELAEIIKHENKSFASQNSAISVAATASNPPNTISTTTTINSVKLNSLSTISPVTNPAMSSMSNPTFQSLNQLTEVETVVYSSSSNDNNNNNDKISPVTEINCKEGDDINTGVDEVTPRIPEDKYAYSDMPDTSPVSDGDNSSNKMKQYASVNNIPLSSFDPVSVSEDTDTLSDSKSDDVNIPSGSHSEIKSNTKRNTNSCRDSESYPLPLRNLSATTGPFRLRIGWHCHLRRPPPQPLSDSMAFHVFQLAKKIREGACGPSGNGSMFVAEPEANDTVHRNLQLVSFQLGLYGLGLFNGLLPSWQNRTFSRNGGWISQQVFEIGIPAACILYHSWQQHLTASELAAISFQLSRENNRSLVDIAAELCLASLSLCNVLRPQELYRALEQCGEHSSLTLERGLLCTEKSVHQSSHGTLPEIYFFLARSWFSLYHSVTKEHEQALNSLDNMNLNQQSLSKNVSEGNSTLTNTPPLSCTTTITTNNNTNTAAGAATITGNSTCNTLLSEGNVPLSNSAIPVREINNNTDNSNNINTNNTSGVPPLCGSTDMGSAGNSNSLNSDLTNAWNYYQPVNLFQPPILRPDHHHQQRQQQPFMYPPSVYPIHPNYSNFSLRQQPQQQQQQQQPQFPPFPYYLNMFNLQQTQPPSQPQTQQQPQQTNNLLNVNNSQPQLQSTHHVPCYLPQTQLVSSVQPNTSYPFGIPSIPQATPLGKSLASVPVQKLPSNYFLHPQFIPNANHPTSPSSQSANLIQSSPFVTIAHQINPSSSLSPTISNNILPCNSYQTYPTDQVIDPSVYAFNPTMVIPNIHPSLVCNVLSNPPQQQHQQSVESITSSSASSINTYNNNGCINTLNLNAITDATVISGSSLSSVISSTLTSTCQLTTSSTASSSVVVHPSMSDQGSILSEGDSCRLTESIADGLGDDNNPNSNNSNGSNEASLNNKEKLSNTSVKSTLSELQALEVKSQTYLVKAFFCAKCAIKKMAVNQSGTSSNFNRQNNTIVVSMPSKNMRGKHYYHMQQNHRGNLTHHFQRRYATQHDAPSSSSHNNNNANNHNHNSNNNGVSVANNNIRSNLINDEVNSTNCLTSENSSSWYFMPSVSSSCGSNQIKVPSSVSAYFNLTNSTTSKSCDSHILWTLDVASSLGPMAVNEYCNLVLQCVTCPLLMEQITARVIDYYEKRMKENTSTTTGTVCGGPSVVGNSCVNNASITNPSFDQHNYFGIQSSNDVISETADKNINFCPNTSRNFADHSHMPNQLWTTLPSMTTSNWPINTNVQNPQDFIPIIPVPYSHSDPNNMASSFNYHSFLPPSIHPSNIPWSHPTGPMNYPVLQQNLYSNQLQENICQFQQMNLNSELNINSNSYINSNKPTNLGHPLNRPPYQTPIQWQMNAQPYIRPFLQTYAYMNSVTPPAATTSSHTTNYTGTDEQTKSNANEFTGRDVVENLINQTHTLFQKYIGQRLQFIGQSQAEWDEFVDLVLKAYNVHLSMPAIDCGLHWNNLLTRIRRHPKCSPALWQRILAGIQTADLKRSA</sequence>
<accession>A0AA85JEL9</accession>
<dbReference type="PANTHER" id="PTHR22619">
    <property type="entry name" value="ZINC FINGER SWIM DOMAIN CONTAINING PROTEIN 4, 5, 6"/>
    <property type="match status" value="1"/>
</dbReference>
<reference evidence="4" key="2">
    <citation type="submission" date="2023-11" db="UniProtKB">
        <authorList>
            <consortium name="WormBaseParasite"/>
        </authorList>
    </citation>
    <scope>IDENTIFICATION</scope>
</reference>
<feature type="compositionally biased region" description="Low complexity" evidence="1">
    <location>
        <begin position="2448"/>
        <end position="2472"/>
    </location>
</feature>
<dbReference type="PANTHER" id="PTHR22619:SF1">
    <property type="entry name" value="ZINC FINGER SWIM DOMAIN-CONTAINING PROTEIN 8"/>
    <property type="match status" value="1"/>
</dbReference>
<feature type="region of interest" description="Disordered" evidence="1">
    <location>
        <begin position="2322"/>
        <end position="2351"/>
    </location>
</feature>
<evidence type="ECO:0000313" key="4">
    <source>
        <dbReference type="WBParaSite" id="TREG1_15190.1"/>
    </source>
</evidence>